<dbReference type="InterPro" id="IPR029753">
    <property type="entry name" value="D-isomer_DH_CS"/>
</dbReference>
<dbReference type="eggNOG" id="COG1052">
    <property type="taxonomic scope" value="Bacteria"/>
</dbReference>
<dbReference type="AlphaFoldDB" id="D3SNV8"/>
<dbReference type="OrthoDB" id="9805416at2"/>
<organism evidence="7 8">
    <name type="scientific">Thermocrinis albus (strain DSM 14484 / JCM 11386 / HI 11/12)</name>
    <dbReference type="NCBI Taxonomy" id="638303"/>
    <lineage>
        <taxon>Bacteria</taxon>
        <taxon>Pseudomonadati</taxon>
        <taxon>Aquificota</taxon>
        <taxon>Aquificia</taxon>
        <taxon>Aquificales</taxon>
        <taxon>Aquificaceae</taxon>
        <taxon>Thermocrinis</taxon>
    </lineage>
</organism>
<gene>
    <name evidence="7" type="ordered locus">Thal_0210</name>
</gene>
<evidence type="ECO:0000313" key="8">
    <source>
        <dbReference type="Proteomes" id="UP000002043"/>
    </source>
</evidence>
<evidence type="ECO:0000313" key="7">
    <source>
        <dbReference type="EMBL" id="ADC88845.1"/>
    </source>
</evidence>
<dbReference type="SUPFAM" id="SSF52283">
    <property type="entry name" value="Formate/glycerate dehydrogenase catalytic domain-like"/>
    <property type="match status" value="1"/>
</dbReference>
<dbReference type="InterPro" id="IPR058205">
    <property type="entry name" value="D-LDH-like"/>
</dbReference>
<dbReference type="InterPro" id="IPR006139">
    <property type="entry name" value="D-isomer_2_OHA_DH_cat_dom"/>
</dbReference>
<dbReference type="InterPro" id="IPR006140">
    <property type="entry name" value="D-isomer_DH_NAD-bd"/>
</dbReference>
<evidence type="ECO:0000256" key="3">
    <source>
        <dbReference type="ARBA" id="ARBA00023027"/>
    </source>
</evidence>
<dbReference type="InterPro" id="IPR036291">
    <property type="entry name" value="NAD(P)-bd_dom_sf"/>
</dbReference>
<dbReference type="Proteomes" id="UP000002043">
    <property type="component" value="Chromosome"/>
</dbReference>
<dbReference type="InterPro" id="IPR029752">
    <property type="entry name" value="D-isomer_DH_CS1"/>
</dbReference>
<evidence type="ECO:0000256" key="2">
    <source>
        <dbReference type="ARBA" id="ARBA00023002"/>
    </source>
</evidence>
<dbReference type="RefSeq" id="WP_012991252.1">
    <property type="nucleotide sequence ID" value="NC_013894.1"/>
</dbReference>
<dbReference type="Gene3D" id="3.40.50.720">
    <property type="entry name" value="NAD(P)-binding Rossmann-like Domain"/>
    <property type="match status" value="2"/>
</dbReference>
<evidence type="ECO:0000256" key="1">
    <source>
        <dbReference type="ARBA" id="ARBA00005854"/>
    </source>
</evidence>
<dbReference type="STRING" id="638303.Thal_0210"/>
<reference evidence="8" key="1">
    <citation type="journal article" date="2010" name="Stand. Genomic Sci.">
        <title>Complete genome sequence of Thermocrinis albus type strain (HI 11/12T).</title>
        <authorList>
            <person name="Wirth R."/>
            <person name="Sikorski J."/>
            <person name="Brambilla E."/>
            <person name="Misra M."/>
            <person name="Lapidus A."/>
            <person name="Copeland A."/>
            <person name="Nolan M."/>
            <person name="Lucas S."/>
            <person name="Chen F."/>
            <person name="Tice H."/>
            <person name="Cheng J.F."/>
            <person name="Han C."/>
            <person name="Detter J.C."/>
            <person name="Tapia R."/>
            <person name="Bruce D."/>
            <person name="Goodwin L."/>
            <person name="Pitluck S."/>
            <person name="Pati A."/>
            <person name="Anderson I."/>
            <person name="Ivanova N."/>
            <person name="Mavromatis K."/>
            <person name="Mikhailova N."/>
            <person name="Chen A."/>
            <person name="Palaniappan K."/>
            <person name="Bilek Y."/>
            <person name="Hader T."/>
            <person name="Land M."/>
            <person name="Hauser L."/>
            <person name="Chang Y.J."/>
            <person name="Jeffries C.D."/>
            <person name="Tindall B.J."/>
            <person name="Rohde M."/>
            <person name="Goker M."/>
            <person name="Bristow J."/>
            <person name="Eisen J.A."/>
            <person name="Markowitz V."/>
            <person name="Hugenholtz P."/>
            <person name="Kyrpides N.C."/>
            <person name="Klenk H.P."/>
        </authorList>
    </citation>
    <scope>NUCLEOTIDE SEQUENCE [LARGE SCALE GENOMIC DNA]</scope>
    <source>
        <strain evidence="8">DSM 14484 / JCM 11386 / HI 11/12</strain>
    </source>
</reference>
<sequence length="334" mass="38097">MTTVVFTSLWREDEEYYREHLKGMKVLTFSQSIEELPEEVLCEAEVACVFVMDRVSSQVLEKMPRLKLLHTRSVGYDHIDIEECRNRGIVVTHLPEYSPSAVAQHAFALLLHLVRKLDTIKERVRRMDFSQSYQLMSRNLEDMTLGIIGTGRIGSLMARYALSFGMKVLAYDVVTRKDLLDLGVRYTSLEDLLRESDAVSLHVPYTPQTHHLLNASNMSLLKDGCIIINTSRGAVIDTKALYHFFREGKIGAVGLDVFEEEKTLILGRYRDGEGSSLLLKLLEMTHSDRVIITPHVAFLTDRAVSKIREETLRILRAYAEGDMTFISSYSVFRA</sequence>
<evidence type="ECO:0000259" key="6">
    <source>
        <dbReference type="Pfam" id="PF02826"/>
    </source>
</evidence>
<dbReference type="HOGENOM" id="CLU_019796_1_1_0"/>
<dbReference type="PANTHER" id="PTHR43026">
    <property type="entry name" value="2-HYDROXYACID DEHYDROGENASE HOMOLOG 1-RELATED"/>
    <property type="match status" value="1"/>
</dbReference>
<dbReference type="GO" id="GO:0051287">
    <property type="term" value="F:NAD binding"/>
    <property type="evidence" value="ECO:0007669"/>
    <property type="project" value="InterPro"/>
</dbReference>
<keyword evidence="8" id="KW-1185">Reference proteome</keyword>
<protein>
    <submittedName>
        <fullName evidence="7">D-isomer specific 2-hydroxyacid dehydrogenase NAD-binding protein</fullName>
    </submittedName>
</protein>
<dbReference type="GO" id="GO:0008720">
    <property type="term" value="F:D-lactate dehydrogenase (NAD+) activity"/>
    <property type="evidence" value="ECO:0007669"/>
    <property type="project" value="TreeGrafter"/>
</dbReference>
<keyword evidence="2 4" id="KW-0560">Oxidoreductase</keyword>
<dbReference type="KEGG" id="tal:Thal_0210"/>
<evidence type="ECO:0000256" key="4">
    <source>
        <dbReference type="RuleBase" id="RU003719"/>
    </source>
</evidence>
<evidence type="ECO:0000259" key="5">
    <source>
        <dbReference type="Pfam" id="PF00389"/>
    </source>
</evidence>
<keyword evidence="3" id="KW-0520">NAD</keyword>
<dbReference type="EMBL" id="CP001931">
    <property type="protein sequence ID" value="ADC88845.1"/>
    <property type="molecule type" value="Genomic_DNA"/>
</dbReference>
<dbReference type="PROSITE" id="PS00671">
    <property type="entry name" value="D_2_HYDROXYACID_DH_3"/>
    <property type="match status" value="1"/>
</dbReference>
<feature type="domain" description="D-isomer specific 2-hydroxyacid dehydrogenase catalytic" evidence="5">
    <location>
        <begin position="5"/>
        <end position="322"/>
    </location>
</feature>
<dbReference type="CDD" id="cd12187">
    <property type="entry name" value="LDH_like_1"/>
    <property type="match status" value="1"/>
</dbReference>
<dbReference type="PANTHER" id="PTHR43026:SF1">
    <property type="entry name" value="2-HYDROXYACID DEHYDROGENASE HOMOLOG 1-RELATED"/>
    <property type="match status" value="1"/>
</dbReference>
<dbReference type="Pfam" id="PF00389">
    <property type="entry name" value="2-Hacid_dh"/>
    <property type="match status" value="1"/>
</dbReference>
<dbReference type="PROSITE" id="PS00670">
    <property type="entry name" value="D_2_HYDROXYACID_DH_2"/>
    <property type="match status" value="1"/>
</dbReference>
<comment type="similarity">
    <text evidence="1 4">Belongs to the D-isomer specific 2-hydroxyacid dehydrogenase family.</text>
</comment>
<accession>D3SNV8</accession>
<feature type="domain" description="D-isomer specific 2-hydroxyacid dehydrogenase NAD-binding" evidence="6">
    <location>
        <begin position="107"/>
        <end position="297"/>
    </location>
</feature>
<dbReference type="Pfam" id="PF02826">
    <property type="entry name" value="2-Hacid_dh_C"/>
    <property type="match status" value="1"/>
</dbReference>
<dbReference type="SUPFAM" id="SSF51735">
    <property type="entry name" value="NAD(P)-binding Rossmann-fold domains"/>
    <property type="match status" value="1"/>
</dbReference>
<dbReference type="PROSITE" id="PS00065">
    <property type="entry name" value="D_2_HYDROXYACID_DH_1"/>
    <property type="match status" value="1"/>
</dbReference>
<proteinExistence type="inferred from homology"/>
<name>D3SNV8_THEAH</name>